<evidence type="ECO:0000313" key="2">
    <source>
        <dbReference type="EMBL" id="KAL1532987.1"/>
    </source>
</evidence>
<name>A0ABD1FMB7_SALDI</name>
<protein>
    <submittedName>
        <fullName evidence="2">Uncharacterized protein</fullName>
    </submittedName>
</protein>
<dbReference type="Proteomes" id="UP001567538">
    <property type="component" value="Unassembled WGS sequence"/>
</dbReference>
<gene>
    <name evidence="2" type="ORF">AAHA92_32935</name>
</gene>
<sequence>MAAYVGVLVSDPWLQNQFTQVELRTLKSSVSVDSLLLRCFFFHFRFSSVRFPVVHSDEEGERRSFEAGGPAGEDVQAEARR</sequence>
<accession>A0ABD1FMB7</accession>
<dbReference type="AlphaFoldDB" id="A0ABD1FMB7"/>
<dbReference type="EMBL" id="JBEAFC010000014">
    <property type="protein sequence ID" value="KAL1532987.1"/>
    <property type="molecule type" value="Genomic_DNA"/>
</dbReference>
<evidence type="ECO:0000313" key="3">
    <source>
        <dbReference type="Proteomes" id="UP001567538"/>
    </source>
</evidence>
<evidence type="ECO:0000256" key="1">
    <source>
        <dbReference type="SAM" id="MobiDB-lite"/>
    </source>
</evidence>
<reference evidence="2 3" key="1">
    <citation type="submission" date="2024-06" db="EMBL/GenBank/DDBJ databases">
        <title>A chromosome level genome sequence of Diviner's sage (Salvia divinorum).</title>
        <authorList>
            <person name="Ford S.A."/>
            <person name="Ro D.-K."/>
            <person name="Ness R.W."/>
            <person name="Phillips M.A."/>
        </authorList>
    </citation>
    <scope>NUCLEOTIDE SEQUENCE [LARGE SCALE GENOMIC DNA]</scope>
    <source>
        <strain evidence="2">SAF-2024a</strain>
        <tissue evidence="2">Leaf</tissue>
    </source>
</reference>
<feature type="region of interest" description="Disordered" evidence="1">
    <location>
        <begin position="59"/>
        <end position="81"/>
    </location>
</feature>
<proteinExistence type="predicted"/>
<organism evidence="2 3">
    <name type="scientific">Salvia divinorum</name>
    <name type="common">Maria pastora</name>
    <name type="synonym">Diviner's sage</name>
    <dbReference type="NCBI Taxonomy" id="28513"/>
    <lineage>
        <taxon>Eukaryota</taxon>
        <taxon>Viridiplantae</taxon>
        <taxon>Streptophyta</taxon>
        <taxon>Embryophyta</taxon>
        <taxon>Tracheophyta</taxon>
        <taxon>Spermatophyta</taxon>
        <taxon>Magnoliopsida</taxon>
        <taxon>eudicotyledons</taxon>
        <taxon>Gunneridae</taxon>
        <taxon>Pentapetalae</taxon>
        <taxon>asterids</taxon>
        <taxon>lamiids</taxon>
        <taxon>Lamiales</taxon>
        <taxon>Lamiaceae</taxon>
        <taxon>Nepetoideae</taxon>
        <taxon>Mentheae</taxon>
        <taxon>Salviinae</taxon>
        <taxon>Salvia</taxon>
        <taxon>Salvia subgen. Calosphace</taxon>
    </lineage>
</organism>
<comment type="caution">
    <text evidence="2">The sequence shown here is derived from an EMBL/GenBank/DDBJ whole genome shotgun (WGS) entry which is preliminary data.</text>
</comment>
<keyword evidence="3" id="KW-1185">Reference proteome</keyword>